<organism evidence="3 4">
    <name type="scientific">Chara braunii</name>
    <name type="common">Braun's stonewort</name>
    <dbReference type="NCBI Taxonomy" id="69332"/>
    <lineage>
        <taxon>Eukaryota</taxon>
        <taxon>Viridiplantae</taxon>
        <taxon>Streptophyta</taxon>
        <taxon>Charophyceae</taxon>
        <taxon>Charales</taxon>
        <taxon>Characeae</taxon>
        <taxon>Chara</taxon>
    </lineage>
</organism>
<dbReference type="EMBL" id="BFEA01000216">
    <property type="protein sequence ID" value="GBG75043.1"/>
    <property type="molecule type" value="Genomic_DNA"/>
</dbReference>
<evidence type="ECO:0000313" key="3">
    <source>
        <dbReference type="EMBL" id="GBG75043.1"/>
    </source>
</evidence>
<sequence>MKEKTELFTQGVASHVPEILKEIQRLRAREEKRDMQWAKVEKEMEGLKTEVEKTKNEQRKLEVKVETLSTALDNKSKEAETEKVGREKLEKEIGKLEAKVSEQGKAIETEKSERKLENERWEKKWKKVEEALKKSTGDIQTKVEKEENEERREDLRVEKEEERLDDNSQNKGLIVGVVTLPKKDQISLTDNKMGQERKRFFLETLIGAASLDVPSFAKRSKEEEKKLCWYCMKGVHKMDDCPGLRTDREKGLVSLDENNRLVDRKGNLIKRTKEGFRVQLYEQLGLTLEN</sequence>
<keyword evidence="4" id="KW-1185">Reference proteome</keyword>
<evidence type="ECO:0000313" key="4">
    <source>
        <dbReference type="Proteomes" id="UP000265515"/>
    </source>
</evidence>
<evidence type="ECO:0000256" key="2">
    <source>
        <dbReference type="SAM" id="MobiDB-lite"/>
    </source>
</evidence>
<keyword evidence="1" id="KW-0175">Coiled coil</keyword>
<reference evidence="3 4" key="1">
    <citation type="journal article" date="2018" name="Cell">
        <title>The Chara Genome: Secondary Complexity and Implications for Plant Terrestrialization.</title>
        <authorList>
            <person name="Nishiyama T."/>
            <person name="Sakayama H."/>
            <person name="Vries J.D."/>
            <person name="Buschmann H."/>
            <person name="Saint-Marcoux D."/>
            <person name="Ullrich K.K."/>
            <person name="Haas F.B."/>
            <person name="Vanderstraeten L."/>
            <person name="Becker D."/>
            <person name="Lang D."/>
            <person name="Vosolsobe S."/>
            <person name="Rombauts S."/>
            <person name="Wilhelmsson P.K.I."/>
            <person name="Janitza P."/>
            <person name="Kern R."/>
            <person name="Heyl A."/>
            <person name="Rumpler F."/>
            <person name="Villalobos L.I.A.C."/>
            <person name="Clay J.M."/>
            <person name="Skokan R."/>
            <person name="Toyoda A."/>
            <person name="Suzuki Y."/>
            <person name="Kagoshima H."/>
            <person name="Schijlen E."/>
            <person name="Tajeshwar N."/>
            <person name="Catarino B."/>
            <person name="Hetherington A.J."/>
            <person name="Saltykova A."/>
            <person name="Bonnot C."/>
            <person name="Breuninger H."/>
            <person name="Symeonidi A."/>
            <person name="Radhakrishnan G.V."/>
            <person name="Van Nieuwerburgh F."/>
            <person name="Deforce D."/>
            <person name="Chang C."/>
            <person name="Karol K.G."/>
            <person name="Hedrich R."/>
            <person name="Ulvskov P."/>
            <person name="Glockner G."/>
            <person name="Delwiche C.F."/>
            <person name="Petrasek J."/>
            <person name="Van de Peer Y."/>
            <person name="Friml J."/>
            <person name="Beilby M."/>
            <person name="Dolan L."/>
            <person name="Kohara Y."/>
            <person name="Sugano S."/>
            <person name="Fujiyama A."/>
            <person name="Delaux P.-M."/>
            <person name="Quint M."/>
            <person name="TheiBen G."/>
            <person name="Hagemann M."/>
            <person name="Harholt J."/>
            <person name="Dunand C."/>
            <person name="Zachgo S."/>
            <person name="Langdale J."/>
            <person name="Maumus F."/>
            <person name="Straeten D.V.D."/>
            <person name="Gould S.B."/>
            <person name="Rensing S.A."/>
        </authorList>
    </citation>
    <scope>NUCLEOTIDE SEQUENCE [LARGE SCALE GENOMIC DNA]</scope>
    <source>
        <strain evidence="3 4">S276</strain>
    </source>
</reference>
<feature type="coiled-coil region" evidence="1">
    <location>
        <begin position="37"/>
        <end position="106"/>
    </location>
</feature>
<evidence type="ECO:0000256" key="1">
    <source>
        <dbReference type="SAM" id="Coils"/>
    </source>
</evidence>
<accession>A0A388KYM3</accession>
<evidence type="ECO:0008006" key="5">
    <source>
        <dbReference type="Google" id="ProtNLM"/>
    </source>
</evidence>
<gene>
    <name evidence="3" type="ORF">CBR_g19556</name>
</gene>
<dbReference type="Proteomes" id="UP000265515">
    <property type="component" value="Unassembled WGS sequence"/>
</dbReference>
<protein>
    <recommendedName>
        <fullName evidence="5">CCHC-type domain-containing protein</fullName>
    </recommendedName>
</protein>
<name>A0A388KYM3_CHABU</name>
<comment type="caution">
    <text evidence="3">The sequence shown here is derived from an EMBL/GenBank/DDBJ whole genome shotgun (WGS) entry which is preliminary data.</text>
</comment>
<proteinExistence type="predicted"/>
<dbReference type="Gramene" id="GBG75043">
    <property type="protein sequence ID" value="GBG75043"/>
    <property type="gene ID" value="CBR_g19556"/>
</dbReference>
<dbReference type="AlphaFoldDB" id="A0A388KYM3"/>
<feature type="region of interest" description="Disordered" evidence="2">
    <location>
        <begin position="135"/>
        <end position="166"/>
    </location>
</feature>